<dbReference type="Pfam" id="PF00787">
    <property type="entry name" value="PX"/>
    <property type="match status" value="1"/>
</dbReference>
<dbReference type="AlphaFoldDB" id="A0A1Y1VBF0"/>
<dbReference type="InterPro" id="IPR036871">
    <property type="entry name" value="PX_dom_sf"/>
</dbReference>
<feature type="compositionally biased region" description="Polar residues" evidence="4">
    <location>
        <begin position="75"/>
        <end position="86"/>
    </location>
</feature>
<dbReference type="OrthoDB" id="548867at2759"/>
<evidence type="ECO:0000313" key="6">
    <source>
        <dbReference type="EMBL" id="ORX51043.1"/>
    </source>
</evidence>
<feature type="compositionally biased region" description="Polar residues" evidence="4">
    <location>
        <begin position="54"/>
        <end position="67"/>
    </location>
</feature>
<dbReference type="SUPFAM" id="SSF50044">
    <property type="entry name" value="SH3-domain"/>
    <property type="match status" value="1"/>
</dbReference>
<reference evidence="6 7" key="2">
    <citation type="submission" date="2016-08" db="EMBL/GenBank/DDBJ databases">
        <title>Pervasive Adenine N6-methylation of Active Genes in Fungi.</title>
        <authorList>
            <consortium name="DOE Joint Genome Institute"/>
            <person name="Mondo S.J."/>
            <person name="Dannebaum R.O."/>
            <person name="Kuo R.C."/>
            <person name="Labutti K."/>
            <person name="Haridas S."/>
            <person name="Kuo A."/>
            <person name="Salamov A."/>
            <person name="Ahrendt S.R."/>
            <person name="Lipzen A."/>
            <person name="Sullivan W."/>
            <person name="Andreopoulos W.B."/>
            <person name="Clum A."/>
            <person name="Lindquist E."/>
            <person name="Daum C."/>
            <person name="Ramamoorthy G.K."/>
            <person name="Gryganskyi A."/>
            <person name="Culley D."/>
            <person name="Magnuson J.K."/>
            <person name="James T.Y."/>
            <person name="O'Malley M.A."/>
            <person name="Stajich J.E."/>
            <person name="Spatafora J.W."/>
            <person name="Visel A."/>
            <person name="Grigoriev I.V."/>
        </authorList>
    </citation>
    <scope>NUCLEOTIDE SEQUENCE [LARGE SCALE GENOMIC DNA]</scope>
    <source>
        <strain evidence="7">finn</strain>
    </source>
</reference>
<dbReference type="Gene3D" id="3.30.1520.10">
    <property type="entry name" value="Phox-like domain"/>
    <property type="match status" value="1"/>
</dbReference>
<accession>A0A1Y1VBF0</accession>
<proteinExistence type="predicted"/>
<evidence type="ECO:0000256" key="2">
    <source>
        <dbReference type="ARBA" id="ARBA00022737"/>
    </source>
</evidence>
<dbReference type="PANTHER" id="PTHR15706:SF2">
    <property type="entry name" value="SH3 AND PX DOMAIN-CONTAINING PROTEIN 2A"/>
    <property type="match status" value="1"/>
</dbReference>
<evidence type="ECO:0000259" key="5">
    <source>
        <dbReference type="PROSITE" id="PS50002"/>
    </source>
</evidence>
<dbReference type="PROSITE" id="PS50002">
    <property type="entry name" value="SH3"/>
    <property type="match status" value="1"/>
</dbReference>
<dbReference type="SUPFAM" id="SSF54277">
    <property type="entry name" value="CAD &amp; PB1 domains"/>
    <property type="match status" value="1"/>
</dbReference>
<evidence type="ECO:0000313" key="7">
    <source>
        <dbReference type="Proteomes" id="UP000193719"/>
    </source>
</evidence>
<evidence type="ECO:0000256" key="4">
    <source>
        <dbReference type="SAM" id="MobiDB-lite"/>
    </source>
</evidence>
<dbReference type="STRING" id="1754191.A0A1Y1VBF0"/>
<dbReference type="InterPro" id="IPR051228">
    <property type="entry name" value="NADPH_Oxidase/PX-Domain"/>
</dbReference>
<evidence type="ECO:0000256" key="1">
    <source>
        <dbReference type="ARBA" id="ARBA00022443"/>
    </source>
</evidence>
<feature type="region of interest" description="Disordered" evidence="4">
    <location>
        <begin position="38"/>
        <end position="86"/>
    </location>
</feature>
<feature type="region of interest" description="Disordered" evidence="4">
    <location>
        <begin position="1"/>
        <end position="23"/>
    </location>
</feature>
<reference evidence="6 7" key="1">
    <citation type="submission" date="2016-08" db="EMBL/GenBank/DDBJ databases">
        <title>Genomes of anaerobic fungi encode conserved fungal cellulosomes for biomass hydrolysis.</title>
        <authorList>
            <consortium name="DOE Joint Genome Institute"/>
            <person name="Haitjema C.H."/>
            <person name="Gilmore S.P."/>
            <person name="Henske J.K."/>
            <person name="Solomon K.V."/>
            <person name="De Groot R."/>
            <person name="Kuo A."/>
            <person name="Mondo S.J."/>
            <person name="Salamov A.A."/>
            <person name="Labutti K."/>
            <person name="Zhao Z."/>
            <person name="Chiniquy J."/>
            <person name="Barry K."/>
            <person name="Brewer H.M."/>
            <person name="Purvine S.O."/>
            <person name="Wright A.T."/>
            <person name="Boxma B."/>
            <person name="Van Alen T."/>
            <person name="Hackstein J.H."/>
            <person name="Baker S.E."/>
            <person name="Grigoriev I.V."/>
            <person name="O'Malley M.A."/>
        </authorList>
    </citation>
    <scope>NUCLEOTIDE SEQUENCE [LARGE SCALE GENOMIC DNA]</scope>
    <source>
        <strain evidence="7">finn</strain>
    </source>
</reference>
<dbReference type="Gene3D" id="2.30.30.40">
    <property type="entry name" value="SH3 Domains"/>
    <property type="match status" value="1"/>
</dbReference>
<dbReference type="EMBL" id="MCFH01000019">
    <property type="protein sequence ID" value="ORX51043.1"/>
    <property type="molecule type" value="Genomic_DNA"/>
</dbReference>
<protein>
    <recommendedName>
        <fullName evidence="5">SH3 domain-containing protein</fullName>
    </recommendedName>
</protein>
<keyword evidence="7" id="KW-1185">Reference proteome</keyword>
<keyword evidence="1 3" id="KW-0728">SH3 domain</keyword>
<dbReference type="GO" id="GO:0035091">
    <property type="term" value="F:phosphatidylinositol binding"/>
    <property type="evidence" value="ECO:0007669"/>
    <property type="project" value="InterPro"/>
</dbReference>
<evidence type="ECO:0000256" key="3">
    <source>
        <dbReference type="PROSITE-ProRule" id="PRU00192"/>
    </source>
</evidence>
<dbReference type="Proteomes" id="UP000193719">
    <property type="component" value="Unassembled WGS sequence"/>
</dbReference>
<dbReference type="InterPro" id="IPR001452">
    <property type="entry name" value="SH3_domain"/>
</dbReference>
<feature type="domain" description="SH3" evidence="5">
    <location>
        <begin position="257"/>
        <end position="317"/>
    </location>
</feature>
<feature type="compositionally biased region" description="Polar residues" evidence="4">
    <location>
        <begin position="1"/>
        <end position="18"/>
    </location>
</feature>
<keyword evidence="2" id="KW-0677">Repeat</keyword>
<gene>
    <name evidence="6" type="ORF">BCR36DRAFT_412025</name>
</gene>
<name>A0A1Y1VBF0_9FUNG</name>
<sequence>MQVVQESHQFSSPVTNWKSRNRRKQHYLNVNSIGSKIQKRDSLKLKSSKSVKSQQNPKNIPERSQSFKCPPSKKVSPSATSNPITIPSNNKKVKFVENEKSLVKDNDFSNTSFTLSSSFSAPKFATLDHAPRKADTSFNGIYRNISVKESFKEKKINLPKINTSNLTKILENKMNSYDTSFEMNKRSPTGTKSHEFTCSSASTLCQSPSFASISLSQGTANLSQEIESCSYTTLCNSPEADCSQFYSMSNDQLFKLLPKKIIKAIDDYKAQSTTEISYEKGDFFFVVSENESYYFVTNPSTKSSGYVLKYSFEQVDNFAKPNPNKILTGLSPIVEKEDSILLKESDPLSDRVMTASITEDIISRNSQNAFPIEISKIDGTVAVLNRSYNDICQLHHALLENFPEDSGSEDQERILPFLPSHDAIFNHPKKSPRQILNTYLQLLTQLPNDIQFSYPFEHFFNIRKDDILSSIYVVSQLNFFETEKEQEEQTVKVKVIVENKESVKNEIQIIRVSPKIKYFDLFDDLEERFQCTFVNFYFCNENNEKVKVFGDRDLKLFFNSNSLSYVLYAK</sequence>
<organism evidence="6 7">
    <name type="scientific">Piromyces finnis</name>
    <dbReference type="NCBI Taxonomy" id="1754191"/>
    <lineage>
        <taxon>Eukaryota</taxon>
        <taxon>Fungi</taxon>
        <taxon>Fungi incertae sedis</taxon>
        <taxon>Chytridiomycota</taxon>
        <taxon>Chytridiomycota incertae sedis</taxon>
        <taxon>Neocallimastigomycetes</taxon>
        <taxon>Neocallimastigales</taxon>
        <taxon>Neocallimastigaceae</taxon>
        <taxon>Piromyces</taxon>
    </lineage>
</organism>
<dbReference type="SUPFAM" id="SSF64268">
    <property type="entry name" value="PX domain"/>
    <property type="match status" value="1"/>
</dbReference>
<dbReference type="InterPro" id="IPR001683">
    <property type="entry name" value="PX_dom"/>
</dbReference>
<comment type="caution">
    <text evidence="6">The sequence shown here is derived from an EMBL/GenBank/DDBJ whole genome shotgun (WGS) entry which is preliminary data.</text>
</comment>
<dbReference type="PANTHER" id="PTHR15706">
    <property type="entry name" value="SH3 MULTIPLE DOMAIN"/>
    <property type="match status" value="1"/>
</dbReference>
<dbReference type="InterPro" id="IPR036028">
    <property type="entry name" value="SH3-like_dom_sf"/>
</dbReference>